<organism evidence="1 2">
    <name type="scientific">Gordonia phage Skog</name>
    <dbReference type="NCBI Taxonomy" id="2704033"/>
    <lineage>
        <taxon>Viruses</taxon>
        <taxon>Duplodnaviria</taxon>
        <taxon>Heunggongvirae</taxon>
        <taxon>Uroviricota</taxon>
        <taxon>Caudoviricetes</taxon>
        <taxon>Skogvirus</taxon>
        <taxon>Skogvirus Skog</taxon>
    </lineage>
</organism>
<dbReference type="Proteomes" id="UP000503093">
    <property type="component" value="Segment"/>
</dbReference>
<dbReference type="Pfam" id="PF23946">
    <property type="entry name" value="DUF7280"/>
    <property type="match status" value="1"/>
</dbReference>
<dbReference type="EMBL" id="MN908687">
    <property type="protein sequence ID" value="QIG58180.1"/>
    <property type="molecule type" value="Genomic_DNA"/>
</dbReference>
<dbReference type="InterPro" id="IPR055704">
    <property type="entry name" value="DUF7280"/>
</dbReference>
<name>A0A6G6XK89_9CAUD</name>
<evidence type="ECO:0000313" key="2">
    <source>
        <dbReference type="Proteomes" id="UP000503093"/>
    </source>
</evidence>
<gene>
    <name evidence="1" type="primary">28</name>
    <name evidence="1" type="ORF">SEA_SKOG_28</name>
</gene>
<dbReference type="GeneID" id="64766510"/>
<accession>A0A6G6XK89</accession>
<proteinExistence type="predicted"/>
<dbReference type="RefSeq" id="YP_010059278.1">
    <property type="nucleotide sequence ID" value="NC_054725.1"/>
</dbReference>
<keyword evidence="2" id="KW-1185">Reference proteome</keyword>
<dbReference type="KEGG" id="vg:64766510"/>
<reference evidence="1 2" key="1">
    <citation type="submission" date="2020-01" db="EMBL/GenBank/DDBJ databases">
        <authorList>
            <person name="Alvaro L.E."/>
            <person name="Baker K.N."/>
            <person name="Baxter I.S."/>
            <person name="Brown M.R."/>
            <person name="Driscoll K.D."/>
            <person name="Elrubaie J.M."/>
            <person name="Feith S.L."/>
            <person name="Indihar D.F."/>
            <person name="Knoch V.T."/>
            <person name="Koirtyohann K.M."/>
            <person name="Kratz M.A."/>
            <person name="Lear A.H."/>
            <person name="Lindblom K.E."/>
            <person name="Marcus E.R."/>
            <person name="Murphy M.E."/>
            <person name="Sensor R."/>
            <person name="Sherman S.J."/>
            <person name="Swift V.R."/>
            <person name="White K.E."/>
            <person name="Wills S.J."/>
            <person name="Gatt S.M."/>
            <person name="Lohbauer S.A."/>
            <person name="Power T.R."/>
            <person name="Rosales K.A."/>
            <person name="Sisson B.M."/>
            <person name="Isern S."/>
            <person name="Michael S.F."/>
            <person name="Sunnen C.N."/>
            <person name="Garlena R.A."/>
            <person name="Russell D.A."/>
            <person name="Pope W.H."/>
            <person name="Jacobs-Sera D."/>
            <person name="Hatfull G.F."/>
        </authorList>
    </citation>
    <scope>NUCLEOTIDE SEQUENCE [LARGE SCALE GENOMIC DNA]</scope>
</reference>
<sequence>MIVIAAKAIGTIDIADVLIENTLDGMIEAQGRLGQITWVDLSEGVARGTYWAPTNNDDLQLEANVVVIDDAVATEDEVIAATIWAHN</sequence>
<protein>
    <submittedName>
        <fullName evidence="1">Uncharacterized protein</fullName>
    </submittedName>
</protein>
<evidence type="ECO:0000313" key="1">
    <source>
        <dbReference type="EMBL" id="QIG58180.1"/>
    </source>
</evidence>